<dbReference type="VEuPathDB" id="VectorBase:ASIC022358"/>
<reference evidence="2 4" key="1">
    <citation type="journal article" date="2014" name="BMC Genomics">
        <title>Genome sequence of Anopheles sinensis provides insight into genetics basis of mosquito competence for malaria parasites.</title>
        <authorList>
            <person name="Zhou D."/>
            <person name="Zhang D."/>
            <person name="Ding G."/>
            <person name="Shi L."/>
            <person name="Hou Q."/>
            <person name="Ye Y."/>
            <person name="Xu Y."/>
            <person name="Zhou H."/>
            <person name="Xiong C."/>
            <person name="Li S."/>
            <person name="Yu J."/>
            <person name="Hong S."/>
            <person name="Yu X."/>
            <person name="Zou P."/>
            <person name="Chen C."/>
            <person name="Chang X."/>
            <person name="Wang W."/>
            <person name="Lv Y."/>
            <person name="Sun Y."/>
            <person name="Ma L."/>
            <person name="Shen B."/>
            <person name="Zhu C."/>
        </authorList>
    </citation>
    <scope>NUCLEOTIDE SEQUENCE [LARGE SCALE GENOMIC DNA]</scope>
</reference>
<feature type="region of interest" description="Disordered" evidence="1">
    <location>
        <begin position="15"/>
        <end position="34"/>
    </location>
</feature>
<dbReference type="EnsemblMetazoa" id="ASIC022358-RA">
    <property type="protein sequence ID" value="ASIC022358-PA"/>
    <property type="gene ID" value="ASIC022358"/>
</dbReference>
<dbReference type="GO" id="GO:0003677">
    <property type="term" value="F:DNA binding"/>
    <property type="evidence" value="ECO:0007669"/>
    <property type="project" value="UniProtKB-KW"/>
</dbReference>
<protein>
    <submittedName>
        <fullName evidence="2 3">Putative hmg-i hmg-y dna-binding conserved site protein</fullName>
    </submittedName>
</protein>
<name>A0A084WUL6_ANOSI</name>
<keyword evidence="2" id="KW-0238">DNA-binding</keyword>
<reference evidence="3" key="2">
    <citation type="submission" date="2020-05" db="UniProtKB">
        <authorList>
            <consortium name="EnsemblMetazoa"/>
        </authorList>
    </citation>
    <scope>IDENTIFICATION</scope>
</reference>
<evidence type="ECO:0000256" key="1">
    <source>
        <dbReference type="SAM" id="MobiDB-lite"/>
    </source>
</evidence>
<evidence type="ECO:0000313" key="2">
    <source>
        <dbReference type="EMBL" id="KFB53910.1"/>
    </source>
</evidence>
<keyword evidence="4" id="KW-1185">Reference proteome</keyword>
<dbReference type="EMBL" id="ATLV01027100">
    <property type="status" value="NOT_ANNOTATED_CDS"/>
    <property type="molecule type" value="Genomic_DNA"/>
</dbReference>
<dbReference type="AlphaFoldDB" id="A0A084WUL6"/>
<accession>A0A084WUL6</accession>
<proteinExistence type="predicted"/>
<organism evidence="2">
    <name type="scientific">Anopheles sinensis</name>
    <name type="common">Mosquito</name>
    <dbReference type="NCBI Taxonomy" id="74873"/>
    <lineage>
        <taxon>Eukaryota</taxon>
        <taxon>Metazoa</taxon>
        <taxon>Ecdysozoa</taxon>
        <taxon>Arthropoda</taxon>
        <taxon>Hexapoda</taxon>
        <taxon>Insecta</taxon>
        <taxon>Pterygota</taxon>
        <taxon>Neoptera</taxon>
        <taxon>Endopterygota</taxon>
        <taxon>Diptera</taxon>
        <taxon>Nematocera</taxon>
        <taxon>Culicoidea</taxon>
        <taxon>Culicidae</taxon>
        <taxon>Anophelinae</taxon>
        <taxon>Anopheles</taxon>
    </lineage>
</organism>
<feature type="compositionally biased region" description="Polar residues" evidence="1">
    <location>
        <begin position="15"/>
        <end position="24"/>
    </location>
</feature>
<dbReference type="EMBL" id="KE525423">
    <property type="protein sequence ID" value="KFB53910.1"/>
    <property type="molecule type" value="Genomic_DNA"/>
</dbReference>
<evidence type="ECO:0000313" key="4">
    <source>
        <dbReference type="Proteomes" id="UP000030765"/>
    </source>
</evidence>
<sequence>MMRDVGCKVSSQELKNQEVNSGDATSWRIGPMMPSKNRSPVGEEFAFAIESYIGSPLAIVDYLLVCLARRMKDLIGGKMAPVIGLCQKLFLRLKKV</sequence>
<gene>
    <name evidence="2" type="ORF">ZHAS_00022358</name>
</gene>
<dbReference type="Proteomes" id="UP000030765">
    <property type="component" value="Unassembled WGS sequence"/>
</dbReference>
<evidence type="ECO:0000313" key="3">
    <source>
        <dbReference type="EnsemblMetazoa" id="ASIC022358-PA"/>
    </source>
</evidence>